<dbReference type="Pfam" id="PF20231">
    <property type="entry name" value="DUF6589"/>
    <property type="match status" value="1"/>
</dbReference>
<dbReference type="Proteomes" id="UP001194468">
    <property type="component" value="Unassembled WGS sequence"/>
</dbReference>
<evidence type="ECO:0000313" key="3">
    <source>
        <dbReference type="EMBL" id="KAF8415304.1"/>
    </source>
</evidence>
<feature type="domain" description="DUF6589" evidence="2">
    <location>
        <begin position="354"/>
        <end position="765"/>
    </location>
</feature>
<sequence length="844" mass="95408">MDRYRRLLDIFSDDISLPQFLVTILTSPQYQDHPSTRDAIVAAPLIVSALHKVSDSAVSDWAHSVVKMQCAREFEDLGLGKHDWQFNALHARAEQIESFQIDQIALEMERETPRLWDLLDALLARNQEGRSSDTVILEGAGDVDEEDEDEESEYWNGVNDIEGIIRGISGTHVSRAAHLASRKKSIIKLRKVAVISLMKKTQNQKVNPLAGILGIFLHSTHAPEKVIETISRMGLSISVDSIHDAIRSLSVQSTYALRKLGQSLLAAYAYDNFDVNLKTIVSTVERSSDTLKHLTSGLLFPLQHGVTCDDLKCSNDLWQQSRLNPYARHDQNQPKSWRDIQSLHLNRSPGSPSHREHFNAWKFLYDLCYHGPPYFAQFRSQLRDPEVLEQIPIIKTPIIAASAMDVNNSTVAGNIRAIENLLAQGGILDPDSNSEVENSADSDSESGPPDMTDFVVLVHGDLGTGERITALQLRRSIEGTPWRRFQHVVFVPGLFHVKMAAADALWRVFIHPTAARQDETCLMHDITLLRPREIGIFASKPGFRKMHEVIGHDGICRRLDCWRAEVHRRSHHETLEDFARSKPSLEDLTEIANYLAREYVANYKLTRTRRKSATERDKQNENNLLVNKYFLLYEELSYAMNIGDIARLESCIVVWSLVFKATGKHKYATAMTEFLVNVHFRYPEGLRKAIRYHWLINPSGKPGAFRGVDWCVELNNLFIKVKNGGQGSNRTVARIIMESPLVEIYRKVHSVVEKNFMGVHQTTSHSGPDMTKTFGALLQKMQSCGHHVLQIGRGTSHEIADLINLGYEQFDKITTTGLEGQDDINNEAANRLERPEAEDIIGEL</sequence>
<accession>A0AAD4BAX9</accession>
<dbReference type="EMBL" id="WHUW01000344">
    <property type="protein sequence ID" value="KAF8415304.1"/>
    <property type="molecule type" value="Genomic_DNA"/>
</dbReference>
<dbReference type="AlphaFoldDB" id="A0AAD4BAX9"/>
<comment type="caution">
    <text evidence="3">The sequence shown here is derived from an EMBL/GenBank/DDBJ whole genome shotgun (WGS) entry which is preliminary data.</text>
</comment>
<feature type="compositionally biased region" description="Acidic residues" evidence="1">
    <location>
        <begin position="432"/>
        <end position="444"/>
    </location>
</feature>
<gene>
    <name evidence="3" type="ORF">L210DRAFT_3657652</name>
</gene>
<evidence type="ECO:0000313" key="4">
    <source>
        <dbReference type="Proteomes" id="UP001194468"/>
    </source>
</evidence>
<feature type="region of interest" description="Disordered" evidence="1">
    <location>
        <begin position="429"/>
        <end position="449"/>
    </location>
</feature>
<reference evidence="3" key="1">
    <citation type="submission" date="2019-10" db="EMBL/GenBank/DDBJ databases">
        <authorList>
            <consortium name="DOE Joint Genome Institute"/>
            <person name="Kuo A."/>
            <person name="Miyauchi S."/>
            <person name="Kiss E."/>
            <person name="Drula E."/>
            <person name="Kohler A."/>
            <person name="Sanchez-Garcia M."/>
            <person name="Andreopoulos B."/>
            <person name="Barry K.W."/>
            <person name="Bonito G."/>
            <person name="Buee M."/>
            <person name="Carver A."/>
            <person name="Chen C."/>
            <person name="Cichocki N."/>
            <person name="Clum A."/>
            <person name="Culley D."/>
            <person name="Crous P.W."/>
            <person name="Fauchery L."/>
            <person name="Girlanda M."/>
            <person name="Hayes R."/>
            <person name="Keri Z."/>
            <person name="LaButti K."/>
            <person name="Lipzen A."/>
            <person name="Lombard V."/>
            <person name="Magnuson J."/>
            <person name="Maillard F."/>
            <person name="Morin E."/>
            <person name="Murat C."/>
            <person name="Nolan M."/>
            <person name="Ohm R."/>
            <person name="Pangilinan J."/>
            <person name="Pereira M."/>
            <person name="Perotto S."/>
            <person name="Peter M."/>
            <person name="Riley R."/>
            <person name="Sitrit Y."/>
            <person name="Stielow B."/>
            <person name="Szollosi G."/>
            <person name="Zifcakova L."/>
            <person name="Stursova M."/>
            <person name="Spatafora J.W."/>
            <person name="Tedersoo L."/>
            <person name="Vaario L.-M."/>
            <person name="Yamada A."/>
            <person name="Yan M."/>
            <person name="Wang P."/>
            <person name="Xu J."/>
            <person name="Bruns T."/>
            <person name="Baldrian P."/>
            <person name="Vilgalys R."/>
            <person name="Henrissat B."/>
            <person name="Grigoriev I.V."/>
            <person name="Hibbett D."/>
            <person name="Nagy L.G."/>
            <person name="Martin F.M."/>
        </authorList>
    </citation>
    <scope>NUCLEOTIDE SEQUENCE</scope>
    <source>
        <strain evidence="3">BED1</strain>
    </source>
</reference>
<name>A0AAD4BAX9_BOLED</name>
<evidence type="ECO:0000259" key="2">
    <source>
        <dbReference type="Pfam" id="PF20231"/>
    </source>
</evidence>
<proteinExistence type="predicted"/>
<organism evidence="3 4">
    <name type="scientific">Boletus edulis BED1</name>
    <dbReference type="NCBI Taxonomy" id="1328754"/>
    <lineage>
        <taxon>Eukaryota</taxon>
        <taxon>Fungi</taxon>
        <taxon>Dikarya</taxon>
        <taxon>Basidiomycota</taxon>
        <taxon>Agaricomycotina</taxon>
        <taxon>Agaricomycetes</taxon>
        <taxon>Agaricomycetidae</taxon>
        <taxon>Boletales</taxon>
        <taxon>Boletineae</taxon>
        <taxon>Boletaceae</taxon>
        <taxon>Boletoideae</taxon>
        <taxon>Boletus</taxon>
    </lineage>
</organism>
<keyword evidence="4" id="KW-1185">Reference proteome</keyword>
<protein>
    <recommendedName>
        <fullName evidence="2">DUF6589 domain-containing protein</fullName>
    </recommendedName>
</protein>
<reference evidence="3" key="2">
    <citation type="journal article" date="2020" name="Nat. Commun.">
        <title>Large-scale genome sequencing of mycorrhizal fungi provides insights into the early evolution of symbiotic traits.</title>
        <authorList>
            <person name="Miyauchi S."/>
            <person name="Kiss E."/>
            <person name="Kuo A."/>
            <person name="Drula E."/>
            <person name="Kohler A."/>
            <person name="Sanchez-Garcia M."/>
            <person name="Morin E."/>
            <person name="Andreopoulos B."/>
            <person name="Barry K.W."/>
            <person name="Bonito G."/>
            <person name="Buee M."/>
            <person name="Carver A."/>
            <person name="Chen C."/>
            <person name="Cichocki N."/>
            <person name="Clum A."/>
            <person name="Culley D."/>
            <person name="Crous P.W."/>
            <person name="Fauchery L."/>
            <person name="Girlanda M."/>
            <person name="Hayes R.D."/>
            <person name="Keri Z."/>
            <person name="LaButti K."/>
            <person name="Lipzen A."/>
            <person name="Lombard V."/>
            <person name="Magnuson J."/>
            <person name="Maillard F."/>
            <person name="Murat C."/>
            <person name="Nolan M."/>
            <person name="Ohm R.A."/>
            <person name="Pangilinan J."/>
            <person name="Pereira M.F."/>
            <person name="Perotto S."/>
            <person name="Peter M."/>
            <person name="Pfister S."/>
            <person name="Riley R."/>
            <person name="Sitrit Y."/>
            <person name="Stielow J.B."/>
            <person name="Szollosi G."/>
            <person name="Zifcakova L."/>
            <person name="Stursova M."/>
            <person name="Spatafora J.W."/>
            <person name="Tedersoo L."/>
            <person name="Vaario L.M."/>
            <person name="Yamada A."/>
            <person name="Yan M."/>
            <person name="Wang P."/>
            <person name="Xu J."/>
            <person name="Bruns T."/>
            <person name="Baldrian P."/>
            <person name="Vilgalys R."/>
            <person name="Dunand C."/>
            <person name="Henrissat B."/>
            <person name="Grigoriev I.V."/>
            <person name="Hibbett D."/>
            <person name="Nagy L.G."/>
            <person name="Martin F.M."/>
        </authorList>
    </citation>
    <scope>NUCLEOTIDE SEQUENCE</scope>
    <source>
        <strain evidence="3">BED1</strain>
    </source>
</reference>
<dbReference type="InterPro" id="IPR046496">
    <property type="entry name" value="DUF6589"/>
</dbReference>
<evidence type="ECO:0000256" key="1">
    <source>
        <dbReference type="SAM" id="MobiDB-lite"/>
    </source>
</evidence>